<protein>
    <submittedName>
        <fullName evidence="2">Uncharacterized protein</fullName>
    </submittedName>
</protein>
<sequence>MNKQPAKKPADKLHATKQPVKPVDAASHDESLVDEALDESFPASDPPSTSAPGSTKRAAARK</sequence>
<proteinExistence type="predicted"/>
<dbReference type="RefSeq" id="WP_171091958.1">
    <property type="nucleotide sequence ID" value="NZ_CP053069.1"/>
</dbReference>
<evidence type="ECO:0000313" key="3">
    <source>
        <dbReference type="Proteomes" id="UP000501534"/>
    </source>
</evidence>
<evidence type="ECO:0000313" key="2">
    <source>
        <dbReference type="EMBL" id="QJR10998.1"/>
    </source>
</evidence>
<dbReference type="EMBL" id="CP053069">
    <property type="protein sequence ID" value="QJR10998.1"/>
    <property type="molecule type" value="Genomic_DNA"/>
</dbReference>
<feature type="region of interest" description="Disordered" evidence="1">
    <location>
        <begin position="1"/>
        <end position="62"/>
    </location>
</feature>
<dbReference type="KEGG" id="uru:DSM104443_02068"/>
<accession>A0A6M4GVT4</accession>
<organism evidence="2 3">
    <name type="scientific">Usitatibacter rugosus</name>
    <dbReference type="NCBI Taxonomy" id="2732067"/>
    <lineage>
        <taxon>Bacteria</taxon>
        <taxon>Pseudomonadati</taxon>
        <taxon>Pseudomonadota</taxon>
        <taxon>Betaproteobacteria</taxon>
        <taxon>Nitrosomonadales</taxon>
        <taxon>Usitatibacteraceae</taxon>
        <taxon>Usitatibacter</taxon>
    </lineage>
</organism>
<reference evidence="2 3" key="1">
    <citation type="submission" date="2020-04" db="EMBL/GenBank/DDBJ databases">
        <title>Usitatibacter rugosus gen. nov., sp. nov. and Usitatibacter palustris sp. nov., novel members of Usitatibacteraceae fam. nov. within the order Nitrosomonadales isolated from soil.</title>
        <authorList>
            <person name="Huber K.J."/>
            <person name="Neumann-Schaal M."/>
            <person name="Geppert A."/>
            <person name="Luckner M."/>
            <person name="Wanner G."/>
            <person name="Overmann J."/>
        </authorList>
    </citation>
    <scope>NUCLEOTIDE SEQUENCE [LARGE SCALE GENOMIC DNA]</scope>
    <source>
        <strain evidence="2 3">0125_3</strain>
    </source>
</reference>
<dbReference type="Proteomes" id="UP000501534">
    <property type="component" value="Chromosome"/>
</dbReference>
<evidence type="ECO:0000256" key="1">
    <source>
        <dbReference type="SAM" id="MobiDB-lite"/>
    </source>
</evidence>
<gene>
    <name evidence="2" type="ORF">DSM104443_02068</name>
</gene>
<name>A0A6M4GVT4_9PROT</name>
<keyword evidence="3" id="KW-1185">Reference proteome</keyword>
<dbReference type="AlphaFoldDB" id="A0A6M4GVT4"/>